<keyword evidence="5" id="KW-0732">Signal</keyword>
<keyword evidence="3" id="KW-0998">Cell outer membrane</keyword>
<dbReference type="PANTHER" id="PTHR40980:SF3">
    <property type="entry name" value="TONB-DEPENDENT RECEPTOR-LIKE BETA-BARREL DOMAIN-CONTAINING PROTEIN"/>
    <property type="match status" value="1"/>
</dbReference>
<dbReference type="AlphaFoldDB" id="A0A9X2I061"/>
<keyword evidence="8" id="KW-0675">Receptor</keyword>
<dbReference type="InterPro" id="IPR012910">
    <property type="entry name" value="Plug_dom"/>
</dbReference>
<comment type="subcellular location">
    <subcellularLocation>
        <location evidence="1 4">Cell outer membrane</location>
    </subcellularLocation>
</comment>
<dbReference type="Proteomes" id="UP001139319">
    <property type="component" value="Unassembled WGS sequence"/>
</dbReference>
<feature type="chain" id="PRO_5040936236" evidence="5">
    <location>
        <begin position="27"/>
        <end position="1013"/>
    </location>
</feature>
<comment type="similarity">
    <text evidence="4">Belongs to the TonB-dependent receptor family.</text>
</comment>
<gene>
    <name evidence="8" type="ORF">M6D89_02415</name>
</gene>
<dbReference type="SUPFAM" id="SSF56935">
    <property type="entry name" value="Porins"/>
    <property type="match status" value="1"/>
</dbReference>
<proteinExistence type="inferred from homology"/>
<evidence type="ECO:0000256" key="5">
    <source>
        <dbReference type="SAM" id="SignalP"/>
    </source>
</evidence>
<evidence type="ECO:0000259" key="6">
    <source>
        <dbReference type="Pfam" id="PF00593"/>
    </source>
</evidence>
<dbReference type="Gene3D" id="2.40.170.20">
    <property type="entry name" value="TonB-dependent receptor, beta-barrel domain"/>
    <property type="match status" value="1"/>
</dbReference>
<keyword evidence="2 4" id="KW-0472">Membrane</keyword>
<feature type="signal peptide" evidence="5">
    <location>
        <begin position="1"/>
        <end position="26"/>
    </location>
</feature>
<dbReference type="InterPro" id="IPR037066">
    <property type="entry name" value="Plug_dom_sf"/>
</dbReference>
<dbReference type="RefSeq" id="WP_253966438.1">
    <property type="nucleotide sequence ID" value="NZ_JAMFTH010000001.1"/>
</dbReference>
<dbReference type="Gene3D" id="2.170.130.10">
    <property type="entry name" value="TonB-dependent receptor, plug domain"/>
    <property type="match status" value="1"/>
</dbReference>
<evidence type="ECO:0000259" key="7">
    <source>
        <dbReference type="Pfam" id="PF07715"/>
    </source>
</evidence>
<protein>
    <submittedName>
        <fullName evidence="8">TonB-dependent receptor</fullName>
    </submittedName>
</protein>
<accession>A0A9X2I061</accession>
<evidence type="ECO:0000313" key="8">
    <source>
        <dbReference type="EMBL" id="MCP8898148.1"/>
    </source>
</evidence>
<evidence type="ECO:0000256" key="4">
    <source>
        <dbReference type="RuleBase" id="RU003357"/>
    </source>
</evidence>
<reference evidence="8" key="2">
    <citation type="submission" date="2023-01" db="EMBL/GenBank/DDBJ databases">
        <title>Gilvimarinus xylanilyticus HB14 isolated from Caulerpa lentillifera aquaculture base in Hainan, China.</title>
        <authorList>
            <person name="Zhang Y.-J."/>
        </authorList>
    </citation>
    <scope>NUCLEOTIDE SEQUENCE</scope>
    <source>
        <strain evidence="8">HB14</strain>
    </source>
</reference>
<evidence type="ECO:0000313" key="9">
    <source>
        <dbReference type="Proteomes" id="UP001139319"/>
    </source>
</evidence>
<keyword evidence="4" id="KW-0798">TonB box</keyword>
<dbReference type="EMBL" id="JAMFTH010000001">
    <property type="protein sequence ID" value="MCP8898148.1"/>
    <property type="molecule type" value="Genomic_DNA"/>
</dbReference>
<evidence type="ECO:0000256" key="3">
    <source>
        <dbReference type="ARBA" id="ARBA00023237"/>
    </source>
</evidence>
<sequence length="1013" mass="110246">MYTNKSNFKRKLIASAVASCAMSGFAAPTLAQDDQMLEEVVVTGIRASLERSMDIKRDSAGVVDAISSEDIGKFPDTNLAESLQRITGVSINRKNGEGSEITVRGFGPDFNMVTLNGRTMPTGSAYGGSSGAGSATRGGNSRAFDFANLSADSVSGVEVYKTSKASIATGGIGATVNVKTSNPLDEPGLNVSVAGKAIMDTTNRTGDDVTPEVSGIFSWSDDDGMFGVSLSASYSERDSGVTSATVNDWSVAEWGAGDTQTIYDNPANSDIFVNAPEVGQLYSRPNDVRYTFADRTRERTNARLAFQFRPMDSLTASLDYTFAQNDQSAHRGEVTTWVQNGGFVQNVEFDDSAIKTPIFITESYDPARRDVGFSQQYRSQEDTLESTGLNIEWDVTDQFSLVFDAHNSTMESLPTGPGRAGSLDIGVGSSIKSGASWQFSGADIPNWTHTIDGDLEENLSSSVMRVFSVEQTSEVDQFKVDGHWEFDNGSRFDFGIERREMNSNTVSYNGNNNQVLGGWGASAPGEFPDGSFEPFNVAGEFDDPSTGNSPPIGFRADARELGAFLVEEYSDQQAYIGVENTEQDAVRNSASNNEIQEDTDAVYVQFGSVGQLADFEVNVLAGLRYETTDQTSSSETPPLAYYIWSSDNDFTAVSASPDTPTVDGQKYDVLLPSLDFSMNFSDNLIGRASYSQTIARPGLSSLGSVISFGQPNGSTLNAGTTVEATGQNPQLAPLESSNVDVSLEWYYDDASYASVGLFEKRVENFTGSEITEQTFDIRDQTAGPRALAARDALESIGANVDNANLYAMMQILANPSEYPGGASELNDAVVADLNDQAGYEFITPNADDPLMEYEFSTTINNREAKLYGAEFALQHFFGETGFGVQANYTIVRGDVKFDNLDITSDQFALLGLSDTANLVLMYENYGFETRLAYNWRDEYLNQTNWGSNNPGYVEAQSQLDMNISYYFTDNLSVSFEGINMTGEDRREHGRNENMMIFYDDLGARYQLGARYSF</sequence>
<feature type="domain" description="TonB-dependent receptor plug" evidence="7">
    <location>
        <begin position="56"/>
        <end position="173"/>
    </location>
</feature>
<dbReference type="NCBIfam" id="TIGR01782">
    <property type="entry name" value="TonB-Xanth-Caul"/>
    <property type="match status" value="1"/>
</dbReference>
<feature type="domain" description="TonB-dependent receptor-like beta-barrel" evidence="6">
    <location>
        <begin position="474"/>
        <end position="979"/>
    </location>
</feature>
<dbReference type="InterPro" id="IPR000531">
    <property type="entry name" value="Beta-barrel_TonB"/>
</dbReference>
<reference evidence="8" key="1">
    <citation type="submission" date="2022-05" db="EMBL/GenBank/DDBJ databases">
        <authorList>
            <person name="Sun H.-N."/>
        </authorList>
    </citation>
    <scope>NUCLEOTIDE SEQUENCE</scope>
    <source>
        <strain evidence="8">HB14</strain>
    </source>
</reference>
<dbReference type="PANTHER" id="PTHR40980">
    <property type="entry name" value="PLUG DOMAIN-CONTAINING PROTEIN"/>
    <property type="match status" value="1"/>
</dbReference>
<keyword evidence="9" id="KW-1185">Reference proteome</keyword>
<dbReference type="InterPro" id="IPR036942">
    <property type="entry name" value="Beta-barrel_TonB_sf"/>
</dbReference>
<name>A0A9X2I061_9GAMM</name>
<dbReference type="Pfam" id="PF00593">
    <property type="entry name" value="TonB_dep_Rec_b-barrel"/>
    <property type="match status" value="1"/>
</dbReference>
<comment type="caution">
    <text evidence="8">The sequence shown here is derived from an EMBL/GenBank/DDBJ whole genome shotgun (WGS) entry which is preliminary data.</text>
</comment>
<evidence type="ECO:0000256" key="1">
    <source>
        <dbReference type="ARBA" id="ARBA00004442"/>
    </source>
</evidence>
<dbReference type="GO" id="GO:0009279">
    <property type="term" value="C:cell outer membrane"/>
    <property type="evidence" value="ECO:0007669"/>
    <property type="project" value="UniProtKB-SubCell"/>
</dbReference>
<evidence type="ECO:0000256" key="2">
    <source>
        <dbReference type="ARBA" id="ARBA00023136"/>
    </source>
</evidence>
<organism evidence="8 9">
    <name type="scientific">Gilvimarinus xylanilyticus</name>
    <dbReference type="NCBI Taxonomy" id="2944139"/>
    <lineage>
        <taxon>Bacteria</taxon>
        <taxon>Pseudomonadati</taxon>
        <taxon>Pseudomonadota</taxon>
        <taxon>Gammaproteobacteria</taxon>
        <taxon>Cellvibrionales</taxon>
        <taxon>Cellvibrionaceae</taxon>
        <taxon>Gilvimarinus</taxon>
    </lineage>
</organism>
<dbReference type="Pfam" id="PF07715">
    <property type="entry name" value="Plug"/>
    <property type="match status" value="1"/>
</dbReference>
<dbReference type="InterPro" id="IPR010104">
    <property type="entry name" value="TonB_rcpt_bac"/>
</dbReference>